<name>A0A2J7QWR6_9NEOP</name>
<dbReference type="AlphaFoldDB" id="A0A2J7QWR6"/>
<dbReference type="InterPro" id="IPR041492">
    <property type="entry name" value="HAD_2"/>
</dbReference>
<accession>A0A2J7QWR6</accession>
<dbReference type="SFLD" id="SFLDS00003">
    <property type="entry name" value="Haloacid_Dehalogenase"/>
    <property type="match status" value="1"/>
</dbReference>
<dbReference type="PANTHER" id="PTHR18901:SF38">
    <property type="entry name" value="PSEUDOURIDINE-5'-PHOSPHATASE"/>
    <property type="match status" value="1"/>
</dbReference>
<reference evidence="1 2" key="1">
    <citation type="submission" date="2017-12" db="EMBL/GenBank/DDBJ databases">
        <title>Hemimetabolous genomes reveal molecular basis of termite eusociality.</title>
        <authorList>
            <person name="Harrison M.C."/>
            <person name="Jongepier E."/>
            <person name="Robertson H.M."/>
            <person name="Arning N."/>
            <person name="Bitard-Feildel T."/>
            <person name="Chao H."/>
            <person name="Childers C.P."/>
            <person name="Dinh H."/>
            <person name="Doddapaneni H."/>
            <person name="Dugan S."/>
            <person name="Gowin J."/>
            <person name="Greiner C."/>
            <person name="Han Y."/>
            <person name="Hu H."/>
            <person name="Hughes D.S.T."/>
            <person name="Huylmans A.-K."/>
            <person name="Kemena C."/>
            <person name="Kremer L.P.M."/>
            <person name="Lee S.L."/>
            <person name="Lopez-Ezquerra A."/>
            <person name="Mallet L."/>
            <person name="Monroy-Kuhn J.M."/>
            <person name="Moser A."/>
            <person name="Murali S.C."/>
            <person name="Muzny D.M."/>
            <person name="Otani S."/>
            <person name="Piulachs M.-D."/>
            <person name="Poelchau M."/>
            <person name="Qu J."/>
            <person name="Schaub F."/>
            <person name="Wada-Katsumata A."/>
            <person name="Worley K.C."/>
            <person name="Xie Q."/>
            <person name="Ylla G."/>
            <person name="Poulsen M."/>
            <person name="Gibbs R.A."/>
            <person name="Schal C."/>
            <person name="Richards S."/>
            <person name="Belles X."/>
            <person name="Korb J."/>
            <person name="Bornberg-Bauer E."/>
        </authorList>
    </citation>
    <scope>NUCLEOTIDE SEQUENCE [LARGE SCALE GENOMIC DNA]</scope>
    <source>
        <tissue evidence="1">Whole body</tissue>
    </source>
</reference>
<dbReference type="Gene3D" id="1.10.150.240">
    <property type="entry name" value="Putative phosphatase, domain 2"/>
    <property type="match status" value="1"/>
</dbReference>
<gene>
    <name evidence="1" type="ORF">B7P43_G16362</name>
</gene>
<dbReference type="InterPro" id="IPR023214">
    <property type="entry name" value="HAD_sf"/>
</dbReference>
<keyword evidence="2" id="KW-1185">Reference proteome</keyword>
<dbReference type="InterPro" id="IPR036412">
    <property type="entry name" value="HAD-like_sf"/>
</dbReference>
<evidence type="ECO:0008006" key="3">
    <source>
        <dbReference type="Google" id="ProtNLM"/>
    </source>
</evidence>
<dbReference type="SFLD" id="SFLDG01129">
    <property type="entry name" value="C1.5:_HAD__Beta-PGM__Phosphata"/>
    <property type="match status" value="1"/>
</dbReference>
<dbReference type="Pfam" id="PF13419">
    <property type="entry name" value="HAD_2"/>
    <property type="match status" value="1"/>
</dbReference>
<dbReference type="Proteomes" id="UP000235965">
    <property type="component" value="Unassembled WGS sequence"/>
</dbReference>
<dbReference type="InParanoid" id="A0A2J7QWR6"/>
<dbReference type="SUPFAM" id="SSF56784">
    <property type="entry name" value="HAD-like"/>
    <property type="match status" value="1"/>
</dbReference>
<sequence>MANYSKVDHVIFDLDGLLLGTEEIYVEMFSIICGKYGKSYTFDVREKVLGTVESDSCAILVKEVNLPMSPQELLSQQRLLQREMLPKTKLMPGAERLVRHLHQHGIPIAVATSSSEESVNLKLTNHKELFSLFHHIVMASSDPEVKKGKPSPEIFQICASRFPDKPKPDKVHTMNPQVTMMYRSGGPSMILLHVGHDYPSEYAHQVLLPRSECSCQHNNNLDHFCYRVKKGGQLFLLRVIL</sequence>
<organism evidence="1 2">
    <name type="scientific">Cryptotermes secundus</name>
    <dbReference type="NCBI Taxonomy" id="105785"/>
    <lineage>
        <taxon>Eukaryota</taxon>
        <taxon>Metazoa</taxon>
        <taxon>Ecdysozoa</taxon>
        <taxon>Arthropoda</taxon>
        <taxon>Hexapoda</taxon>
        <taxon>Insecta</taxon>
        <taxon>Pterygota</taxon>
        <taxon>Neoptera</taxon>
        <taxon>Polyneoptera</taxon>
        <taxon>Dictyoptera</taxon>
        <taxon>Blattodea</taxon>
        <taxon>Blattoidea</taxon>
        <taxon>Termitoidae</taxon>
        <taxon>Kalotermitidae</taxon>
        <taxon>Cryptotermitinae</taxon>
        <taxon>Cryptotermes</taxon>
    </lineage>
</organism>
<dbReference type="FunFam" id="1.10.150.240:FF:000001">
    <property type="entry name" value="Haloacid dehalogenase-like hydrolase domain"/>
    <property type="match status" value="1"/>
</dbReference>
<proteinExistence type="predicted"/>
<dbReference type="InterPro" id="IPR023198">
    <property type="entry name" value="PGP-like_dom2"/>
</dbReference>
<dbReference type="Gene3D" id="3.40.50.1000">
    <property type="entry name" value="HAD superfamily/HAD-like"/>
    <property type="match status" value="1"/>
</dbReference>
<dbReference type="STRING" id="105785.A0A2J7QWR6"/>
<dbReference type="FunCoup" id="A0A2J7QWR6">
    <property type="interactions" value="390"/>
</dbReference>
<dbReference type="GO" id="GO:0016791">
    <property type="term" value="F:phosphatase activity"/>
    <property type="evidence" value="ECO:0007669"/>
    <property type="project" value="TreeGrafter"/>
</dbReference>
<dbReference type="EMBL" id="NEVH01009422">
    <property type="protein sequence ID" value="PNF33030.1"/>
    <property type="molecule type" value="Genomic_DNA"/>
</dbReference>
<evidence type="ECO:0000313" key="2">
    <source>
        <dbReference type="Proteomes" id="UP000235965"/>
    </source>
</evidence>
<protein>
    <recommendedName>
        <fullName evidence="3">Pseudouridine-5'-phosphatase</fullName>
    </recommendedName>
</protein>
<dbReference type="OrthoDB" id="40579at2759"/>
<evidence type="ECO:0000313" key="1">
    <source>
        <dbReference type="EMBL" id="PNF33030.1"/>
    </source>
</evidence>
<dbReference type="PANTHER" id="PTHR18901">
    <property type="entry name" value="2-DEOXYGLUCOSE-6-PHOSPHATE PHOSPHATASE 2"/>
    <property type="match status" value="1"/>
</dbReference>
<comment type="caution">
    <text evidence="1">The sequence shown here is derived from an EMBL/GenBank/DDBJ whole genome shotgun (WGS) entry which is preliminary data.</text>
</comment>